<organism evidence="3 4">
    <name type="scientific">Motilibacter deserti</name>
    <dbReference type="NCBI Taxonomy" id="2714956"/>
    <lineage>
        <taxon>Bacteria</taxon>
        <taxon>Bacillati</taxon>
        <taxon>Actinomycetota</taxon>
        <taxon>Actinomycetes</taxon>
        <taxon>Motilibacterales</taxon>
        <taxon>Motilibacteraceae</taxon>
        <taxon>Motilibacter</taxon>
    </lineage>
</organism>
<dbReference type="PANTHER" id="PTHR11927:SF9">
    <property type="entry name" value="L-FUCOSYLTRANSFERASE"/>
    <property type="match status" value="1"/>
</dbReference>
<dbReference type="PANTHER" id="PTHR11927">
    <property type="entry name" value="GALACTOSIDE 2-L-FUCOSYLTRANSFERASE"/>
    <property type="match status" value="1"/>
</dbReference>
<name>A0ABX0GSP9_9ACTN</name>
<protein>
    <submittedName>
        <fullName evidence="3">Alpha-1,2-fucosyltransferase</fullName>
    </submittedName>
</protein>
<evidence type="ECO:0000256" key="2">
    <source>
        <dbReference type="ARBA" id="ARBA00022679"/>
    </source>
</evidence>
<evidence type="ECO:0000313" key="4">
    <source>
        <dbReference type="Proteomes" id="UP000800981"/>
    </source>
</evidence>
<accession>A0ABX0GSP9</accession>
<dbReference type="Pfam" id="PF01531">
    <property type="entry name" value="Glyco_transf_11"/>
    <property type="match status" value="1"/>
</dbReference>
<evidence type="ECO:0000256" key="1">
    <source>
        <dbReference type="ARBA" id="ARBA00022676"/>
    </source>
</evidence>
<dbReference type="EMBL" id="JAANNP010000001">
    <property type="protein sequence ID" value="NHC12722.1"/>
    <property type="molecule type" value="Genomic_DNA"/>
</dbReference>
<keyword evidence="2" id="KW-0808">Transferase</keyword>
<proteinExistence type="predicted"/>
<keyword evidence="4" id="KW-1185">Reference proteome</keyword>
<evidence type="ECO:0000313" key="3">
    <source>
        <dbReference type="EMBL" id="NHC12722.1"/>
    </source>
</evidence>
<gene>
    <name evidence="3" type="ORF">G9H71_02875</name>
</gene>
<sequence>MIVTRLMGGLGNQMFQYAAGLRLAHRRGVPLRIDTSWFDSAEGRGSATPRTYALDCFAVTSPRWRLARLRHTRWGRRAGLLPPVLREKSFAFDPGVLDAPDGVVLEGYWQSEDYFADAAQIVRRELTFCTPPSSRTRELLEEVRSRESVSLHVRRGDYVTSRATNDFHGTCSPDYYAAAVARVASAVPDPHYYVFSDDPQWCKDNLVLDAPTTYVDHNPPERGAEDLRLMAACRHHVLANSSFSWWGAWLEDDASHVVVAPRTWFRDPSIDTGDLVPARWERV</sequence>
<comment type="caution">
    <text evidence="3">The sequence shown here is derived from an EMBL/GenBank/DDBJ whole genome shotgun (WGS) entry which is preliminary data.</text>
</comment>
<dbReference type="Proteomes" id="UP000800981">
    <property type="component" value="Unassembled WGS sequence"/>
</dbReference>
<keyword evidence="1" id="KW-0328">Glycosyltransferase</keyword>
<dbReference type="RefSeq" id="WP_166277509.1">
    <property type="nucleotide sequence ID" value="NZ_JAANNP010000001.1"/>
</dbReference>
<dbReference type="CDD" id="cd11301">
    <property type="entry name" value="Fut1_Fut2_like"/>
    <property type="match status" value="1"/>
</dbReference>
<dbReference type="InterPro" id="IPR002516">
    <property type="entry name" value="Glyco_trans_11"/>
</dbReference>
<reference evidence="3 4" key="1">
    <citation type="submission" date="2020-03" db="EMBL/GenBank/DDBJ databases">
        <title>Two novel Motilibacter sp.</title>
        <authorList>
            <person name="Liu S."/>
        </authorList>
    </citation>
    <scope>NUCLEOTIDE SEQUENCE [LARGE SCALE GENOMIC DNA]</scope>
    <source>
        <strain evidence="3 4">E257</strain>
    </source>
</reference>